<feature type="transmembrane region" description="Helical" evidence="1">
    <location>
        <begin position="66"/>
        <end position="95"/>
    </location>
</feature>
<keyword evidence="1" id="KW-1133">Transmembrane helix</keyword>
<dbReference type="EMBL" id="MFMC01000036">
    <property type="protein sequence ID" value="OGG76862.1"/>
    <property type="molecule type" value="Genomic_DNA"/>
</dbReference>
<keyword evidence="1" id="KW-0812">Transmembrane</keyword>
<accession>A0A1F6ETR1</accession>
<organism evidence="2 3">
    <name type="scientific">Candidatus Kaiserbacteria bacterium RIFCSPLOWO2_01_FULL_54_24</name>
    <dbReference type="NCBI Taxonomy" id="1798515"/>
    <lineage>
        <taxon>Bacteria</taxon>
        <taxon>Candidatus Kaiseribacteriota</taxon>
    </lineage>
</organism>
<proteinExistence type="predicted"/>
<name>A0A1F6ETR1_9BACT</name>
<evidence type="ECO:0000256" key="1">
    <source>
        <dbReference type="SAM" id="Phobius"/>
    </source>
</evidence>
<gene>
    <name evidence="2" type="ORF">A3B35_02095</name>
</gene>
<evidence type="ECO:0000313" key="3">
    <source>
        <dbReference type="Proteomes" id="UP000177215"/>
    </source>
</evidence>
<keyword evidence="1" id="KW-0472">Membrane</keyword>
<protein>
    <submittedName>
        <fullName evidence="2">Uncharacterized protein</fullName>
    </submittedName>
</protein>
<dbReference type="AlphaFoldDB" id="A0A1F6ETR1"/>
<evidence type="ECO:0000313" key="2">
    <source>
        <dbReference type="EMBL" id="OGG76862.1"/>
    </source>
</evidence>
<feature type="transmembrane region" description="Helical" evidence="1">
    <location>
        <begin position="107"/>
        <end position="128"/>
    </location>
</feature>
<sequence>MKFPFFRIDESEFSKQVAGHDTLPVWKTSRGIAVQTILVLLTVGVLTLATLTYFNLVQGLSVADVVLSLVIYAPLLYFTFRGSALATVLLIAYYTLDKIATPLVLGLAPNLISLVFWAIGTGPLWVAFQVERAYEKSKKAPTAQ</sequence>
<reference evidence="2 3" key="1">
    <citation type="journal article" date="2016" name="Nat. Commun.">
        <title>Thousands of microbial genomes shed light on interconnected biogeochemical processes in an aquifer system.</title>
        <authorList>
            <person name="Anantharaman K."/>
            <person name="Brown C.T."/>
            <person name="Hug L.A."/>
            <person name="Sharon I."/>
            <person name="Castelle C.J."/>
            <person name="Probst A.J."/>
            <person name="Thomas B.C."/>
            <person name="Singh A."/>
            <person name="Wilkins M.J."/>
            <person name="Karaoz U."/>
            <person name="Brodie E.L."/>
            <person name="Williams K.H."/>
            <person name="Hubbard S.S."/>
            <person name="Banfield J.F."/>
        </authorList>
    </citation>
    <scope>NUCLEOTIDE SEQUENCE [LARGE SCALE GENOMIC DNA]</scope>
</reference>
<dbReference type="Proteomes" id="UP000177215">
    <property type="component" value="Unassembled WGS sequence"/>
</dbReference>
<feature type="transmembrane region" description="Helical" evidence="1">
    <location>
        <begin position="32"/>
        <end position="54"/>
    </location>
</feature>
<comment type="caution">
    <text evidence="2">The sequence shown here is derived from an EMBL/GenBank/DDBJ whole genome shotgun (WGS) entry which is preliminary data.</text>
</comment>